<gene>
    <name evidence="9" type="primary">wcaJ_1</name>
    <name evidence="9" type="ORF">NCTC10994_03213</name>
</gene>
<evidence type="ECO:0000256" key="2">
    <source>
        <dbReference type="ARBA" id="ARBA00006464"/>
    </source>
</evidence>
<evidence type="ECO:0000313" key="10">
    <source>
        <dbReference type="Proteomes" id="UP000249091"/>
    </source>
</evidence>
<dbReference type="GO" id="GO:0016020">
    <property type="term" value="C:membrane"/>
    <property type="evidence" value="ECO:0007669"/>
    <property type="project" value="UniProtKB-SubCell"/>
</dbReference>
<dbReference type="AlphaFoldDB" id="A0A2X4UK67"/>
<dbReference type="NCBIfam" id="TIGR03025">
    <property type="entry name" value="EPS_sugtrans"/>
    <property type="match status" value="1"/>
</dbReference>
<feature type="transmembrane region" description="Helical" evidence="7">
    <location>
        <begin position="63"/>
        <end position="84"/>
    </location>
</feature>
<dbReference type="Proteomes" id="UP000249091">
    <property type="component" value="Chromosome 1"/>
</dbReference>
<dbReference type="Pfam" id="PF02397">
    <property type="entry name" value="Bac_transf"/>
    <property type="match status" value="1"/>
</dbReference>
<evidence type="ECO:0000256" key="3">
    <source>
        <dbReference type="ARBA" id="ARBA00022679"/>
    </source>
</evidence>
<keyword evidence="5 7" id="KW-1133">Transmembrane helix</keyword>
<keyword evidence="6 7" id="KW-0472">Membrane</keyword>
<evidence type="ECO:0000259" key="8">
    <source>
        <dbReference type="Pfam" id="PF02397"/>
    </source>
</evidence>
<evidence type="ECO:0000256" key="1">
    <source>
        <dbReference type="ARBA" id="ARBA00004141"/>
    </source>
</evidence>
<organism evidence="9 10">
    <name type="scientific">Rhodococcus coprophilus</name>
    <dbReference type="NCBI Taxonomy" id="38310"/>
    <lineage>
        <taxon>Bacteria</taxon>
        <taxon>Bacillati</taxon>
        <taxon>Actinomycetota</taxon>
        <taxon>Actinomycetes</taxon>
        <taxon>Mycobacteriales</taxon>
        <taxon>Nocardiaceae</taxon>
        <taxon>Rhodococcus</taxon>
    </lineage>
</organism>
<keyword evidence="4 7" id="KW-0812">Transmembrane</keyword>
<dbReference type="RefSeq" id="WP_363742680.1">
    <property type="nucleotide sequence ID" value="NZ_JBFAQV010000005.1"/>
</dbReference>
<proteinExistence type="inferred from homology"/>
<name>A0A2X4UK67_9NOCA</name>
<dbReference type="PANTHER" id="PTHR30576:SF10">
    <property type="entry name" value="SLL5057 PROTEIN"/>
    <property type="match status" value="1"/>
</dbReference>
<keyword evidence="3 9" id="KW-0808">Transferase</keyword>
<evidence type="ECO:0000256" key="6">
    <source>
        <dbReference type="ARBA" id="ARBA00023136"/>
    </source>
</evidence>
<dbReference type="EC" id="2.7.8.6" evidence="9"/>
<dbReference type="STRING" id="1219011.GCA_001895045_03519"/>
<dbReference type="KEGG" id="rcr:NCTC10994_03213"/>
<evidence type="ECO:0000256" key="7">
    <source>
        <dbReference type="SAM" id="Phobius"/>
    </source>
</evidence>
<feature type="transmembrane region" description="Helical" evidence="7">
    <location>
        <begin position="105"/>
        <end position="125"/>
    </location>
</feature>
<comment type="similarity">
    <text evidence="2">Belongs to the bacterial sugar transferase family.</text>
</comment>
<sequence>MSALSAPSLDARGDSAERRGTRRQWQTIHARLLYLTDAAVVCAVLALAQWVRFAFGDVPEAGIPGSILLGAAVAGAWLVALSIVGTRKPTVIGRGEEEYRLVTRATLQCFGFIAILSFLLESFVIDLDAVRIYLGVALPLGLVGLLLGRRGWRREIGRRRERGEFRTSVLVIGGDQAVEAMVESFTRDADAGYRVVGVCTPGYTGKQIRTLTAGGLDIPVLGGESDVLRAVELTGADTVAVATNAQWGNSDLADLAWDLEPYRVDLVVAPGVTDIASLRLSMYPVGGLPLVHVEEPQYRGSNRMAKTVFDLVSATLALLAFAPVMLTVAALIKIQDRGPVFYRQERVGLNGATFRMWKFRSMVTGADKMIDVMREEAGSDRSVFYKSSSDPRITPVGRFIRRTSIDELPQLFNVLSRDMSLVGPRPLTVGEGLEIPRFVDRRMLVRPGMTGLWQVSGRSNLSEADRVRLDLFYVANWSMVQDLLIVAKTVRAVLASDGAY</sequence>
<protein>
    <submittedName>
        <fullName evidence="9">UDP-phosphate galactose phosphotransferase</fullName>
        <ecNumber evidence="9">2.7.8.6</ecNumber>
    </submittedName>
</protein>
<evidence type="ECO:0000256" key="5">
    <source>
        <dbReference type="ARBA" id="ARBA00022989"/>
    </source>
</evidence>
<evidence type="ECO:0000256" key="4">
    <source>
        <dbReference type="ARBA" id="ARBA00022692"/>
    </source>
</evidence>
<feature type="transmembrane region" description="Helical" evidence="7">
    <location>
        <begin position="32"/>
        <end position="51"/>
    </location>
</feature>
<dbReference type="EMBL" id="LS483468">
    <property type="protein sequence ID" value="SQI36008.1"/>
    <property type="molecule type" value="Genomic_DNA"/>
</dbReference>
<comment type="subcellular location">
    <subcellularLocation>
        <location evidence="1">Membrane</location>
        <topology evidence="1">Multi-pass membrane protein</topology>
    </subcellularLocation>
</comment>
<keyword evidence="10" id="KW-1185">Reference proteome</keyword>
<feature type="domain" description="Bacterial sugar transferase" evidence="8">
    <location>
        <begin position="306"/>
        <end position="494"/>
    </location>
</feature>
<evidence type="ECO:0000313" key="9">
    <source>
        <dbReference type="EMBL" id="SQI36008.1"/>
    </source>
</evidence>
<dbReference type="GO" id="GO:0047360">
    <property type="term" value="F:undecaprenyl-phosphate galactose phosphotransferase activity"/>
    <property type="evidence" value="ECO:0007669"/>
    <property type="project" value="UniProtKB-EC"/>
</dbReference>
<feature type="transmembrane region" description="Helical" evidence="7">
    <location>
        <begin position="131"/>
        <end position="152"/>
    </location>
</feature>
<reference evidence="9 10" key="1">
    <citation type="submission" date="2018-06" db="EMBL/GenBank/DDBJ databases">
        <authorList>
            <consortium name="Pathogen Informatics"/>
            <person name="Doyle S."/>
        </authorList>
    </citation>
    <scope>NUCLEOTIDE SEQUENCE [LARGE SCALE GENOMIC DNA]</scope>
    <source>
        <strain evidence="9 10">NCTC10994</strain>
    </source>
</reference>
<dbReference type="InterPro" id="IPR017475">
    <property type="entry name" value="EPS_sugar_tfrase"/>
</dbReference>
<feature type="transmembrane region" description="Helical" evidence="7">
    <location>
        <begin position="308"/>
        <end position="332"/>
    </location>
</feature>
<accession>A0A2X4UK67</accession>
<dbReference type="PANTHER" id="PTHR30576">
    <property type="entry name" value="COLANIC BIOSYNTHESIS UDP-GLUCOSE LIPID CARRIER TRANSFERASE"/>
    <property type="match status" value="1"/>
</dbReference>
<dbReference type="InterPro" id="IPR003362">
    <property type="entry name" value="Bact_transf"/>
</dbReference>